<dbReference type="Pfam" id="PF02597">
    <property type="entry name" value="ThiS"/>
    <property type="match status" value="1"/>
</dbReference>
<dbReference type="SUPFAM" id="SSF54285">
    <property type="entry name" value="MoaD/ThiS"/>
    <property type="match status" value="1"/>
</dbReference>
<dbReference type="FunFam" id="3.10.20.30:FF:000010">
    <property type="entry name" value="Molybdopterin synthase sulfur carrier subunit"/>
    <property type="match status" value="1"/>
</dbReference>
<evidence type="ECO:0000313" key="6">
    <source>
        <dbReference type="EMBL" id="RJF85154.1"/>
    </source>
</evidence>
<dbReference type="InterPro" id="IPR016155">
    <property type="entry name" value="Mopterin_synth/thiamin_S_b"/>
</dbReference>
<dbReference type="RefSeq" id="WP_119830781.1">
    <property type="nucleotide sequence ID" value="NZ_QYUL01000001.1"/>
</dbReference>
<comment type="caution">
    <text evidence="6">The sequence shown here is derived from an EMBL/GenBank/DDBJ whole genome shotgun (WGS) entry which is preliminary data.</text>
</comment>
<protein>
    <recommendedName>
        <fullName evidence="5">Molybdopterin synthase sulfur carrier subunit</fullName>
    </recommendedName>
</protein>
<dbReference type="InterPro" id="IPR044672">
    <property type="entry name" value="MOCS2A"/>
</dbReference>
<dbReference type="PANTHER" id="PTHR33359">
    <property type="entry name" value="MOLYBDOPTERIN SYNTHASE SULFUR CARRIER SUBUNIT"/>
    <property type="match status" value="1"/>
</dbReference>
<dbReference type="EMBL" id="QYUL01000001">
    <property type="protein sequence ID" value="RJF85154.1"/>
    <property type="molecule type" value="Genomic_DNA"/>
</dbReference>
<evidence type="ECO:0000256" key="2">
    <source>
        <dbReference type="ARBA" id="ARBA00022741"/>
    </source>
</evidence>
<evidence type="ECO:0000256" key="4">
    <source>
        <dbReference type="ARBA" id="ARBA00024200"/>
    </source>
</evidence>
<dbReference type="UniPathway" id="UPA00344"/>
<proteinExistence type="inferred from homology"/>
<evidence type="ECO:0000256" key="5">
    <source>
        <dbReference type="ARBA" id="ARBA00024247"/>
    </source>
</evidence>
<organism evidence="6 7">
    <name type="scientific">Azospirillum cavernae</name>
    <dbReference type="NCBI Taxonomy" id="2320860"/>
    <lineage>
        <taxon>Bacteria</taxon>
        <taxon>Pseudomonadati</taxon>
        <taxon>Pseudomonadota</taxon>
        <taxon>Alphaproteobacteria</taxon>
        <taxon>Rhodospirillales</taxon>
        <taxon>Azospirillaceae</taxon>
        <taxon>Azospirillum</taxon>
    </lineage>
</organism>
<dbReference type="AlphaFoldDB" id="A0A418W5C0"/>
<dbReference type="InterPro" id="IPR010038">
    <property type="entry name" value="MoaD_arc-typ"/>
</dbReference>
<keyword evidence="3" id="KW-0501">Molybdenum cofactor biosynthesis</keyword>
<dbReference type="Proteomes" id="UP000283458">
    <property type="component" value="Unassembled WGS sequence"/>
</dbReference>
<comment type="similarity">
    <text evidence="4">Belongs to the MoaD family.</text>
</comment>
<evidence type="ECO:0000313" key="7">
    <source>
        <dbReference type="Proteomes" id="UP000283458"/>
    </source>
</evidence>
<keyword evidence="7" id="KW-1185">Reference proteome</keyword>
<name>A0A418W5C0_9PROT</name>
<keyword evidence="2" id="KW-0547">Nucleotide-binding</keyword>
<dbReference type="InterPro" id="IPR012675">
    <property type="entry name" value="Beta-grasp_dom_sf"/>
</dbReference>
<dbReference type="GO" id="GO:0000166">
    <property type="term" value="F:nucleotide binding"/>
    <property type="evidence" value="ECO:0007669"/>
    <property type="project" value="UniProtKB-KW"/>
</dbReference>
<dbReference type="PANTHER" id="PTHR33359:SF1">
    <property type="entry name" value="MOLYBDOPTERIN SYNTHASE SULFUR CARRIER SUBUNIT"/>
    <property type="match status" value="1"/>
</dbReference>
<dbReference type="CDD" id="cd00754">
    <property type="entry name" value="Ubl_MoaD"/>
    <property type="match status" value="1"/>
</dbReference>
<dbReference type="NCBIfam" id="TIGR01682">
    <property type="entry name" value="moaD"/>
    <property type="match status" value="1"/>
</dbReference>
<dbReference type="GO" id="GO:0006777">
    <property type="term" value="P:Mo-molybdopterin cofactor biosynthetic process"/>
    <property type="evidence" value="ECO:0007669"/>
    <property type="project" value="UniProtKB-KW"/>
</dbReference>
<dbReference type="GO" id="GO:1990133">
    <property type="term" value="C:molybdopterin adenylyltransferase complex"/>
    <property type="evidence" value="ECO:0007669"/>
    <property type="project" value="TreeGrafter"/>
</dbReference>
<gene>
    <name evidence="6" type="primary">moaD</name>
    <name evidence="6" type="ORF">D3877_04465</name>
</gene>
<dbReference type="Gene3D" id="3.10.20.30">
    <property type="match status" value="1"/>
</dbReference>
<accession>A0A418W5C0</accession>
<reference evidence="6 7" key="1">
    <citation type="submission" date="2018-09" db="EMBL/GenBank/DDBJ databases">
        <authorList>
            <person name="Zhu H."/>
        </authorList>
    </citation>
    <scope>NUCLEOTIDE SEQUENCE [LARGE SCALE GENOMIC DNA]</scope>
    <source>
        <strain evidence="6 7">K2W22B-5</strain>
    </source>
</reference>
<dbReference type="NCBIfam" id="TIGR01687">
    <property type="entry name" value="moaD_arch"/>
    <property type="match status" value="1"/>
</dbReference>
<comment type="pathway">
    <text evidence="1">Cofactor biosynthesis; molybdopterin biosynthesis.</text>
</comment>
<evidence type="ECO:0000256" key="1">
    <source>
        <dbReference type="ARBA" id="ARBA00005046"/>
    </source>
</evidence>
<sequence length="83" mass="9108">MKIFYFAWLRTKIGVPSETVDLPAEVKTVGALVDWLKTRSPKHAEALANSKVVKVAVNQEHVPYDHPIEPGDEVALFPPVTGG</sequence>
<dbReference type="InterPro" id="IPR003749">
    <property type="entry name" value="ThiS/MoaD-like"/>
</dbReference>
<dbReference type="OrthoDB" id="9800712at2"/>
<evidence type="ECO:0000256" key="3">
    <source>
        <dbReference type="ARBA" id="ARBA00023150"/>
    </source>
</evidence>